<dbReference type="InterPro" id="IPR001017">
    <property type="entry name" value="DH_E1"/>
</dbReference>
<dbReference type="RefSeq" id="WP_250917184.1">
    <property type="nucleotide sequence ID" value="NZ_JAMQAW010000001.1"/>
</dbReference>
<feature type="domain" description="Dehydrogenase E1 component" evidence="4">
    <location>
        <begin position="27"/>
        <end position="317"/>
    </location>
</feature>
<sequence length="340" mass="36261">MSIDSLHTPEATPKEVSKETAIALYRTMSTARKFEQRVHDLFLKDLVKGPTHLGIGQEAIAAGVAAAMREDDYSFITHRGHSHLVARGTPLAPLMAELLGRDSGLMRGKGGSTHLIDAERGVLGSYAIVGAQLVIANGAAWSAQYRDSGQVTVCVFGDGATNTGAFHEALNLAVIWNLPVVFLCENNLYSRYTRVDSVTAVDNPAADRACAYGLASTVIDGNDPDEVHLTVATAIELARTGGGPALIEAITFSHGGHSGADPAGYRDPGEVRAWKDLDPLVTYRARLKSRGITDEVLNGIDAEIVAQIDAATEEAMAGDWPAVSRLYTNVWSDGGHAWRN</sequence>
<evidence type="ECO:0000259" key="4">
    <source>
        <dbReference type="Pfam" id="PF00676"/>
    </source>
</evidence>
<organism evidence="5 6">
    <name type="scientific">Streptomyces albipurpureus</name>
    <dbReference type="NCBI Taxonomy" id="2897419"/>
    <lineage>
        <taxon>Bacteria</taxon>
        <taxon>Bacillati</taxon>
        <taxon>Actinomycetota</taxon>
        <taxon>Actinomycetes</taxon>
        <taxon>Kitasatosporales</taxon>
        <taxon>Streptomycetaceae</taxon>
        <taxon>Streptomyces</taxon>
    </lineage>
</organism>
<reference evidence="5" key="1">
    <citation type="submission" date="2022-06" db="EMBL/GenBank/DDBJ databases">
        <title>Genome public.</title>
        <authorList>
            <person name="Sun Q."/>
        </authorList>
    </citation>
    <scope>NUCLEOTIDE SEQUENCE</scope>
    <source>
        <strain evidence="5">CWNU-1</strain>
    </source>
</reference>
<dbReference type="Gene3D" id="3.40.50.970">
    <property type="match status" value="1"/>
</dbReference>
<dbReference type="CDD" id="cd02000">
    <property type="entry name" value="TPP_E1_PDC_ADC_BCADC"/>
    <property type="match status" value="1"/>
</dbReference>
<evidence type="ECO:0000256" key="2">
    <source>
        <dbReference type="ARBA" id="ARBA00023002"/>
    </source>
</evidence>
<keyword evidence="3" id="KW-0786">Thiamine pyrophosphate</keyword>
<dbReference type="InterPro" id="IPR050642">
    <property type="entry name" value="PDH_E1_Alpha_Subunit"/>
</dbReference>
<evidence type="ECO:0000313" key="6">
    <source>
        <dbReference type="Proteomes" id="UP001431429"/>
    </source>
</evidence>
<keyword evidence="2" id="KW-0560">Oxidoreductase</keyword>
<comment type="cofactor">
    <cofactor evidence="1">
        <name>thiamine diphosphate</name>
        <dbReference type="ChEBI" id="CHEBI:58937"/>
    </cofactor>
</comment>
<dbReference type="SUPFAM" id="SSF52518">
    <property type="entry name" value="Thiamin diphosphate-binding fold (THDP-binding)"/>
    <property type="match status" value="1"/>
</dbReference>
<keyword evidence="6" id="KW-1185">Reference proteome</keyword>
<accession>A0ABT0UES7</accession>
<evidence type="ECO:0000256" key="3">
    <source>
        <dbReference type="ARBA" id="ARBA00023052"/>
    </source>
</evidence>
<evidence type="ECO:0000313" key="5">
    <source>
        <dbReference type="EMBL" id="MCM2386819.1"/>
    </source>
</evidence>
<dbReference type="Proteomes" id="UP001431429">
    <property type="component" value="Unassembled WGS sequence"/>
</dbReference>
<dbReference type="PANTHER" id="PTHR11516:SF60">
    <property type="entry name" value="PYRUVATE DEHYDROGENASE E1 COMPONENT SUBUNIT ALPHA"/>
    <property type="match status" value="1"/>
</dbReference>
<protein>
    <submittedName>
        <fullName evidence="5">Thiamine pyrophosphate-dependent dehydrogenase E1 component subunit alpha</fullName>
    </submittedName>
</protein>
<dbReference type="PANTHER" id="PTHR11516">
    <property type="entry name" value="PYRUVATE DEHYDROGENASE E1 COMPONENT, ALPHA SUBUNIT BACTERIAL AND ORGANELLAR"/>
    <property type="match status" value="1"/>
</dbReference>
<gene>
    <name evidence="5" type="ORF">NBG84_00580</name>
</gene>
<dbReference type="InterPro" id="IPR029061">
    <property type="entry name" value="THDP-binding"/>
</dbReference>
<proteinExistence type="predicted"/>
<name>A0ABT0UES7_9ACTN</name>
<dbReference type="EMBL" id="JAMQAW010000001">
    <property type="protein sequence ID" value="MCM2386819.1"/>
    <property type="molecule type" value="Genomic_DNA"/>
</dbReference>
<evidence type="ECO:0000256" key="1">
    <source>
        <dbReference type="ARBA" id="ARBA00001964"/>
    </source>
</evidence>
<dbReference type="Pfam" id="PF00676">
    <property type="entry name" value="E1_dh"/>
    <property type="match status" value="1"/>
</dbReference>
<comment type="caution">
    <text evidence="5">The sequence shown here is derived from an EMBL/GenBank/DDBJ whole genome shotgun (WGS) entry which is preliminary data.</text>
</comment>